<dbReference type="Gene3D" id="3.40.50.720">
    <property type="entry name" value="NAD(P)-binding Rossmann-like Domain"/>
    <property type="match status" value="1"/>
</dbReference>
<comment type="caution">
    <text evidence="5">The sequence shown here is derived from an EMBL/GenBank/DDBJ whole genome shotgun (WGS) entry which is preliminary data.</text>
</comment>
<accession>A0A2T0XI88</accession>
<keyword evidence="6" id="KW-1185">Reference proteome</keyword>
<dbReference type="Pfam" id="PF01370">
    <property type="entry name" value="Epimerase"/>
    <property type="match status" value="1"/>
</dbReference>
<dbReference type="InterPro" id="IPR001509">
    <property type="entry name" value="Epimerase_deHydtase"/>
</dbReference>
<dbReference type="SUPFAM" id="SSF51735">
    <property type="entry name" value="NAD(P)-binding Rossmann-fold domains"/>
    <property type="match status" value="1"/>
</dbReference>
<evidence type="ECO:0000256" key="2">
    <source>
        <dbReference type="ARBA" id="ARBA00007637"/>
    </source>
</evidence>
<dbReference type="InterPro" id="IPR036291">
    <property type="entry name" value="NAD(P)-bd_dom_sf"/>
</dbReference>
<evidence type="ECO:0000256" key="1">
    <source>
        <dbReference type="ARBA" id="ARBA00005125"/>
    </source>
</evidence>
<name>A0A2T0XI88_9BURK</name>
<dbReference type="RefSeq" id="WP_106227319.1">
    <property type="nucleotide sequence ID" value="NZ_PVTV01000012.1"/>
</dbReference>
<keyword evidence="3" id="KW-0472">Membrane</keyword>
<dbReference type="CDD" id="cd05232">
    <property type="entry name" value="UDP_G4E_4_SDR_e"/>
    <property type="match status" value="1"/>
</dbReference>
<sequence length="318" mass="34368">MTNILITGANGFIGSAVVATLVATEAGVIRAAVRKTTVKLPSRVEVVERLELSPDTDWTVALKNIDVVIHCAARVHLLKDKAADPLAEFRSINTEGTLHFARQAAQAGVKRFIFLSSLGVNGAETFDQAFAADDSPEPHSPYAQSKLEAESGLLNLALSTAMSIVIIRPPLVYGPNAPGNFGSLLRIVNKQLPLPLGWVDNKRSFVFLDNLVDLIRCCVRHPNATNQVFLVSDDEDLSTTQLLKKMGQVFNKRALLIPVPVIVLKTAAKLIGKAKVAQQLLGSLQVDIAKTQSLLGWEPPFSVDEGLRKTAVIPKKIS</sequence>
<evidence type="ECO:0000313" key="6">
    <source>
        <dbReference type="Proteomes" id="UP000238308"/>
    </source>
</evidence>
<dbReference type="Proteomes" id="UP000238308">
    <property type="component" value="Unassembled WGS sequence"/>
</dbReference>
<comment type="similarity">
    <text evidence="2">Belongs to the NAD(P)-dependent epimerase/dehydratase family.</text>
</comment>
<evidence type="ECO:0000256" key="3">
    <source>
        <dbReference type="SAM" id="Phobius"/>
    </source>
</evidence>
<evidence type="ECO:0000259" key="4">
    <source>
        <dbReference type="Pfam" id="PF01370"/>
    </source>
</evidence>
<protein>
    <submittedName>
        <fullName evidence="5">Nucleoside-diphosphate-sugar epimerase</fullName>
    </submittedName>
</protein>
<keyword evidence="3" id="KW-1133">Transmembrane helix</keyword>
<feature type="transmembrane region" description="Helical" evidence="3">
    <location>
        <begin position="12"/>
        <end position="33"/>
    </location>
</feature>
<dbReference type="PANTHER" id="PTHR43000">
    <property type="entry name" value="DTDP-D-GLUCOSE 4,6-DEHYDRATASE-RELATED"/>
    <property type="match status" value="1"/>
</dbReference>
<gene>
    <name evidence="5" type="ORF">BCM14_1468</name>
</gene>
<evidence type="ECO:0000313" key="5">
    <source>
        <dbReference type="EMBL" id="PRY98635.1"/>
    </source>
</evidence>
<keyword evidence="3" id="KW-0812">Transmembrane</keyword>
<comment type="pathway">
    <text evidence="1">Bacterial outer membrane biogenesis; LPS O-antigen biosynthesis.</text>
</comment>
<organism evidence="5 6">
    <name type="scientific">Jezberella montanilacus</name>
    <dbReference type="NCBI Taxonomy" id="323426"/>
    <lineage>
        <taxon>Bacteria</taxon>
        <taxon>Pseudomonadati</taxon>
        <taxon>Pseudomonadota</taxon>
        <taxon>Betaproteobacteria</taxon>
        <taxon>Burkholderiales</taxon>
        <taxon>Alcaligenaceae</taxon>
        <taxon>Jezberella</taxon>
    </lineage>
</organism>
<dbReference type="AlphaFoldDB" id="A0A2T0XI88"/>
<dbReference type="EMBL" id="PVTV01000012">
    <property type="protein sequence ID" value="PRY98635.1"/>
    <property type="molecule type" value="Genomic_DNA"/>
</dbReference>
<feature type="domain" description="NAD-dependent epimerase/dehydratase" evidence="4">
    <location>
        <begin position="4"/>
        <end position="226"/>
    </location>
</feature>
<dbReference type="OrthoDB" id="9801056at2"/>
<proteinExistence type="inferred from homology"/>
<reference evidence="5 6" key="1">
    <citation type="submission" date="2018-03" db="EMBL/GenBank/DDBJ databases">
        <title>Genomic Encyclopedia of Type Strains, Phase III (KMG-III): the genomes of soil and plant-associated and newly described type strains.</title>
        <authorList>
            <person name="Whitman W."/>
        </authorList>
    </citation>
    <scope>NUCLEOTIDE SEQUENCE [LARGE SCALE GENOMIC DNA]</scope>
    <source>
        <strain evidence="5 6">MWH-P2sevCIIIb</strain>
    </source>
</reference>